<dbReference type="PANTHER" id="PTHR31325">
    <property type="entry name" value="OS01G0798800 PROTEIN-RELATED"/>
    <property type="match status" value="1"/>
</dbReference>
<dbReference type="Pfam" id="PF04578">
    <property type="entry name" value="DUF594"/>
    <property type="match status" value="1"/>
</dbReference>
<dbReference type="Gramene" id="TraesCS2B03G0193700.1">
    <property type="protein sequence ID" value="TraesCS2B03G0193700.1.CDS"/>
    <property type="gene ID" value="TraesCS2B03G0193700"/>
</dbReference>
<reference evidence="4" key="1">
    <citation type="submission" date="2018-08" db="EMBL/GenBank/DDBJ databases">
        <authorList>
            <person name="Rossello M."/>
        </authorList>
    </citation>
    <scope>NUCLEOTIDE SEQUENCE [LARGE SCALE GENOMIC DNA]</scope>
    <source>
        <strain evidence="4">cv. Chinese Spring</strain>
    </source>
</reference>
<sequence>MPPQRSLAAGDPTRKLSRIQGRFAVDLLLLVQSSQSIYKAPFLQRVLLPPLLYMVNNISACDDTMSQRQQLLAFWATFLLHNLGGPDNMSALSLEDSSLYRREAPLVLSRVGGAIYFLYKHLHTGSGGGALITASIMVLVVGATKYAERACALWQALDYGSLIRKGMDGKLDDEEALIVAHGMLRFCKRAMADSSVYTEPPDKGAMVDSSADTESPDNDYDLDTSRKILDMKWGNMCSVVEMELSLMYDILYTKASIIHTSTGVGYIICIASPLAIVAATVLFGFYYNKEGQSLPDVMITYTLLLATLLLDTRWLLSALGSIWTHAFLQASRPCRWLRHAVLCSGRWLQLRHFVVSLDVRRLRLTGSPRSASSYRRWSGTIGKYSLLQECTRKISVCGKAAKVIGLGDIWKEYQHSRGGRKLSDDVKEAAFTRVREVLRLTYEKYKDGIYSMRDITTSWGQVTKEIYTKKNVLKAEQKEVMLGFGREFQEDILVWHIATKIFLVHAKKKGTLADAIVALSEHLMFLMAVNPDMLPGLALRSLYETTLKYLQGVLVNANISPSRTTGEEKLARILYKNKDGQWDFDGKKIRGLLKEGANIAMVLLNEADNSNMQELLELVFNIWVDKLLYAGTRCNRESHAKQLGHGGDLTTIVWLMAEHAGPFRTGELGSDVGSDEGKPEDRKEG</sequence>
<evidence type="ECO:0000313" key="5">
    <source>
        <dbReference type="Proteomes" id="UP000019116"/>
    </source>
</evidence>
<keyword evidence="2" id="KW-0472">Membrane</keyword>
<evidence type="ECO:0000259" key="3">
    <source>
        <dbReference type="Pfam" id="PF13968"/>
    </source>
</evidence>
<keyword evidence="2" id="KW-1133">Transmembrane helix</keyword>
<feature type="domain" description="DUF4220" evidence="3">
    <location>
        <begin position="56"/>
        <end position="388"/>
    </location>
</feature>
<keyword evidence="2" id="KW-0812">Transmembrane</keyword>
<name>A0A3B6BYW0_WHEAT</name>
<dbReference type="Pfam" id="PF13968">
    <property type="entry name" value="DUF4220"/>
    <property type="match status" value="1"/>
</dbReference>
<dbReference type="OrthoDB" id="694930at2759"/>
<feature type="region of interest" description="Disordered" evidence="1">
    <location>
        <begin position="197"/>
        <end position="219"/>
    </location>
</feature>
<keyword evidence="5" id="KW-1185">Reference proteome</keyword>
<evidence type="ECO:0000313" key="4">
    <source>
        <dbReference type="EnsemblPlants" id="TraesCS2B02G085600.1"/>
    </source>
</evidence>
<accession>A0A3B6BYW0</accession>
<dbReference type="Proteomes" id="UP000019116">
    <property type="component" value="Chromosome 2B"/>
</dbReference>
<feature type="compositionally biased region" description="Basic and acidic residues" evidence="1">
    <location>
        <begin position="675"/>
        <end position="685"/>
    </location>
</feature>
<evidence type="ECO:0000256" key="1">
    <source>
        <dbReference type="SAM" id="MobiDB-lite"/>
    </source>
</evidence>
<dbReference type="STRING" id="4565.A0A3B6BYW0"/>
<protein>
    <recommendedName>
        <fullName evidence="3">DUF4220 domain-containing protein</fullName>
    </recommendedName>
</protein>
<organism evidence="4">
    <name type="scientific">Triticum aestivum</name>
    <name type="common">Wheat</name>
    <dbReference type="NCBI Taxonomy" id="4565"/>
    <lineage>
        <taxon>Eukaryota</taxon>
        <taxon>Viridiplantae</taxon>
        <taxon>Streptophyta</taxon>
        <taxon>Embryophyta</taxon>
        <taxon>Tracheophyta</taxon>
        <taxon>Spermatophyta</taxon>
        <taxon>Magnoliopsida</taxon>
        <taxon>Liliopsida</taxon>
        <taxon>Poales</taxon>
        <taxon>Poaceae</taxon>
        <taxon>BOP clade</taxon>
        <taxon>Pooideae</taxon>
        <taxon>Triticodae</taxon>
        <taxon>Triticeae</taxon>
        <taxon>Triticinae</taxon>
        <taxon>Triticum</taxon>
    </lineage>
</organism>
<dbReference type="EnsemblPlants" id="TraesCS2B02G085600.1">
    <property type="protein sequence ID" value="TraesCS2B02G085600.1"/>
    <property type="gene ID" value="TraesCS2B02G085600"/>
</dbReference>
<feature type="region of interest" description="Disordered" evidence="1">
    <location>
        <begin position="665"/>
        <end position="685"/>
    </location>
</feature>
<reference evidence="4" key="2">
    <citation type="submission" date="2018-10" db="UniProtKB">
        <authorList>
            <consortium name="EnsemblPlants"/>
        </authorList>
    </citation>
    <scope>IDENTIFICATION</scope>
</reference>
<dbReference type="AlphaFoldDB" id="A0A3B6BYW0"/>
<feature type="transmembrane region" description="Helical" evidence="2">
    <location>
        <begin position="264"/>
        <end position="287"/>
    </location>
</feature>
<dbReference type="InterPro" id="IPR025315">
    <property type="entry name" value="DUF4220"/>
</dbReference>
<dbReference type="Gramene" id="TraesCS2B02G085600.1">
    <property type="protein sequence ID" value="TraesCS2B02G085600.1"/>
    <property type="gene ID" value="TraesCS2B02G085600"/>
</dbReference>
<proteinExistence type="predicted"/>
<evidence type="ECO:0000256" key="2">
    <source>
        <dbReference type="SAM" id="Phobius"/>
    </source>
</evidence>
<dbReference type="OMA" id="GWMSTLM"/>
<dbReference type="InterPro" id="IPR007658">
    <property type="entry name" value="DUF594"/>
</dbReference>